<dbReference type="GeneID" id="108701887"/>
<dbReference type="InterPro" id="IPR015337">
    <property type="entry name" value="BCMA_Tall-1-bd"/>
</dbReference>
<dbReference type="Proteomes" id="UP000186698">
    <property type="component" value="Chromosome 9_10L"/>
</dbReference>
<dbReference type="Gene3D" id="4.10.1290.10">
    <property type="entry name" value="Tumor necrosis factor receptor superfamily"/>
    <property type="match status" value="1"/>
</dbReference>
<dbReference type="AlphaFoldDB" id="A0A1L8EXR1"/>
<reference evidence="3" key="1">
    <citation type="submission" date="2025-08" db="UniProtKB">
        <authorList>
            <consortium name="RefSeq"/>
        </authorList>
    </citation>
    <scope>IDENTIFICATION</scope>
    <source>
        <strain evidence="3">J_2021</strain>
        <tissue evidence="3">Erythrocytes</tissue>
    </source>
</reference>
<accession>A0A1L8EXR1</accession>
<dbReference type="GO" id="GO:0038023">
    <property type="term" value="F:signaling receptor activity"/>
    <property type="evidence" value="ECO:0007669"/>
    <property type="project" value="InterPro"/>
</dbReference>
<feature type="domain" description="BCMA TALL-1 binding" evidence="1">
    <location>
        <begin position="5"/>
        <end position="40"/>
    </location>
</feature>
<proteinExistence type="predicted"/>
<evidence type="ECO:0000259" key="1">
    <source>
        <dbReference type="Pfam" id="PF09257"/>
    </source>
</evidence>
<dbReference type="KEGG" id="xla:108701887"/>
<protein>
    <submittedName>
        <fullName evidence="3">Tumor necrosis factor receptor superfamily member 17</fullName>
    </submittedName>
</protein>
<dbReference type="GO" id="GO:0033209">
    <property type="term" value="P:tumor necrosis factor-mediated signaling pathway"/>
    <property type="evidence" value="ECO:0007669"/>
    <property type="project" value="InterPro"/>
</dbReference>
<dbReference type="PaxDb" id="8355-A0A1L8EXR1"/>
<dbReference type="RefSeq" id="XP_041433213.1">
    <property type="nucleotide sequence ID" value="XM_041577279.1"/>
</dbReference>
<evidence type="ECO:0000313" key="2">
    <source>
        <dbReference type="Proteomes" id="UP000186698"/>
    </source>
</evidence>
<dbReference type="PANTHER" id="PTHR20437:SF3">
    <property type="entry name" value="BCMA TALL-1 BINDING DOMAIN-CONTAINING PROTEIN"/>
    <property type="match status" value="1"/>
</dbReference>
<keyword evidence="2" id="KW-1185">Reference proteome</keyword>
<dbReference type="OrthoDB" id="9894478at2759"/>
<dbReference type="Pfam" id="PF09257">
    <property type="entry name" value="BCMA-Tall_bind"/>
    <property type="match status" value="1"/>
</dbReference>
<name>A0A1L8EXR1_XENLA</name>
<evidence type="ECO:0000313" key="3">
    <source>
        <dbReference type="RefSeq" id="XP_041433213.1"/>
    </source>
</evidence>
<dbReference type="SUPFAM" id="SSF57586">
    <property type="entry name" value="TNF receptor-like"/>
    <property type="match status" value="1"/>
</dbReference>
<keyword evidence="3" id="KW-0675">Receptor</keyword>
<dbReference type="STRING" id="8355.A0A1L8EXR1"/>
<dbReference type="InterPro" id="IPR043521">
    <property type="entry name" value="TNFR_13C/17"/>
</dbReference>
<dbReference type="PANTHER" id="PTHR20437">
    <property type="entry name" value="TUMOR NECROSIS FACTOR RECEPTOR SUBFAMILY MEMBER 13/17"/>
    <property type="match status" value="1"/>
</dbReference>
<gene>
    <name evidence="3" type="primary">LOC108701887</name>
</gene>
<dbReference type="CTD" id="108701887"/>
<sequence length="202" mass="22457">MASRCLTNEYFDSLLQSCQSCLLRCTKTPPIPCRSYCAGSIITTVTVPAKDSNWILWILIIFLLALIPAIALITIALTKQMKKSRHTTAHRDSVTEDKGNNNNDAEYRIKEAIQEAKSNNELSLPKWYSEVVEDHVCDICDRTLSDYVFPLPAIEEGAAILVTTKTSACFATEAGVGVDAFVEMEQIQFPILDGENSHVNRI</sequence>
<dbReference type="OMA" id="CHLRCSN"/>
<organism evidence="2 3">
    <name type="scientific">Xenopus laevis</name>
    <name type="common">African clawed frog</name>
    <dbReference type="NCBI Taxonomy" id="8355"/>
    <lineage>
        <taxon>Eukaryota</taxon>
        <taxon>Metazoa</taxon>
        <taxon>Chordata</taxon>
        <taxon>Craniata</taxon>
        <taxon>Vertebrata</taxon>
        <taxon>Euteleostomi</taxon>
        <taxon>Amphibia</taxon>
        <taxon>Batrachia</taxon>
        <taxon>Anura</taxon>
        <taxon>Pipoidea</taxon>
        <taxon>Pipidae</taxon>
        <taxon>Xenopodinae</taxon>
        <taxon>Xenopus</taxon>
        <taxon>Xenopus</taxon>
    </lineage>
</organism>